<keyword evidence="1" id="KW-0677">Repeat</keyword>
<dbReference type="InterPro" id="IPR036116">
    <property type="entry name" value="FN3_sf"/>
</dbReference>
<dbReference type="PRINTS" id="PR00014">
    <property type="entry name" value="FNTYPEIII"/>
</dbReference>
<dbReference type="InterPro" id="IPR050964">
    <property type="entry name" value="Striated_Muscle_Regulatory"/>
</dbReference>
<dbReference type="AlphaFoldDB" id="A0AA35RY42"/>
<keyword evidence="3" id="KW-0812">Transmembrane</keyword>
<evidence type="ECO:0000259" key="4">
    <source>
        <dbReference type="PROSITE" id="PS50853"/>
    </source>
</evidence>
<dbReference type="PANTHER" id="PTHR13817:SF73">
    <property type="entry name" value="FIBRONECTIN TYPE-III DOMAIN-CONTAINING PROTEIN"/>
    <property type="match status" value="1"/>
</dbReference>
<evidence type="ECO:0000256" key="3">
    <source>
        <dbReference type="SAM" id="Phobius"/>
    </source>
</evidence>
<dbReference type="SUPFAM" id="SSF49265">
    <property type="entry name" value="Fibronectin type III"/>
    <property type="match status" value="2"/>
</dbReference>
<dbReference type="Proteomes" id="UP001174909">
    <property type="component" value="Unassembled WGS sequence"/>
</dbReference>
<feature type="region of interest" description="Disordered" evidence="2">
    <location>
        <begin position="513"/>
        <end position="532"/>
    </location>
</feature>
<dbReference type="InterPro" id="IPR003961">
    <property type="entry name" value="FN3_dom"/>
</dbReference>
<name>A0AA35RY42_GEOBA</name>
<dbReference type="EMBL" id="CASHTH010001740">
    <property type="protein sequence ID" value="CAI8019282.1"/>
    <property type="molecule type" value="Genomic_DNA"/>
</dbReference>
<feature type="transmembrane region" description="Helical" evidence="3">
    <location>
        <begin position="458"/>
        <end position="483"/>
    </location>
</feature>
<dbReference type="PANTHER" id="PTHR13817">
    <property type="entry name" value="TITIN"/>
    <property type="match status" value="1"/>
</dbReference>
<proteinExistence type="predicted"/>
<keyword evidence="6" id="KW-1185">Reference proteome</keyword>
<dbReference type="SUPFAM" id="SSF141571">
    <property type="entry name" value="Pentapeptide repeat-like"/>
    <property type="match status" value="1"/>
</dbReference>
<evidence type="ECO:0000256" key="1">
    <source>
        <dbReference type="ARBA" id="ARBA00022737"/>
    </source>
</evidence>
<feature type="region of interest" description="Disordered" evidence="2">
    <location>
        <begin position="151"/>
        <end position="212"/>
    </location>
</feature>
<feature type="domain" description="Fibronectin type-III" evidence="4">
    <location>
        <begin position="254"/>
        <end position="351"/>
    </location>
</feature>
<dbReference type="SMART" id="SM00060">
    <property type="entry name" value="FN3"/>
    <property type="match status" value="3"/>
</dbReference>
<gene>
    <name evidence="5" type="ORF">GBAR_LOCUS11606</name>
</gene>
<feature type="domain" description="Fibronectin type-III" evidence="4">
    <location>
        <begin position="352"/>
        <end position="449"/>
    </location>
</feature>
<evidence type="ECO:0000313" key="6">
    <source>
        <dbReference type="Proteomes" id="UP001174909"/>
    </source>
</evidence>
<evidence type="ECO:0000313" key="5">
    <source>
        <dbReference type="EMBL" id="CAI8019282.1"/>
    </source>
</evidence>
<feature type="non-terminal residue" evidence="5">
    <location>
        <position position="1"/>
    </location>
</feature>
<dbReference type="Pfam" id="PF00041">
    <property type="entry name" value="fn3"/>
    <property type="match status" value="2"/>
</dbReference>
<feature type="domain" description="Fibronectin type-III" evidence="4">
    <location>
        <begin position="101"/>
        <end position="196"/>
    </location>
</feature>
<dbReference type="InterPro" id="IPR013783">
    <property type="entry name" value="Ig-like_fold"/>
</dbReference>
<dbReference type="CDD" id="cd00063">
    <property type="entry name" value="FN3"/>
    <property type="match status" value="3"/>
</dbReference>
<protein>
    <submittedName>
        <fullName evidence="5">Protein sidekick-2</fullName>
    </submittedName>
</protein>
<sequence>FPAVLSVTGSIESVERSNGTFIVICTSTGGRPLTMSITGPSGVVEDMMNISGRGGVEWVGNDTFSAEVIRTNGTHGDVYGCMASNGVSNASHSFSLKVAGSPTLLLVIQTSATSVIVEWSQPSGGATVTGYVVHYSHGDSKNIIITECNTTDNNTTDSNMTESDTTESNITECKKTDSNTTDSSMTQSSITNSNSTDSNITESKMTKSVPGSSTHALITNLTNCYKYTFSVEATSEHLSGMSKIFILKLGTSDLSVNVTAGAVSSTVISVQWDHLRACSPVSHLSVKFSVKYTAVFSAASEIINEIIVSSTEAMLTGLTPYTNYSITVAVVNEMGNVGPYSYPTTNLTLEDVPGPVGAVTASPSPSQVTLTWEPPLMPNGIIIAYEVSYRQTASSEPETRVNSSALATNFTTESNLEEATEFIFSVRAYTKVGPGNATSLTVATLSAESILTSMKTAVLLGIGSGAALIGIIIFGIAISWTVFKRSHRRAKRRLCTEDNPAYGVTLGVRYKPSRKIDSSPTHTQEPVYDTIR</sequence>
<organism evidence="5 6">
    <name type="scientific">Geodia barretti</name>
    <name type="common">Barrett's horny sponge</name>
    <dbReference type="NCBI Taxonomy" id="519541"/>
    <lineage>
        <taxon>Eukaryota</taxon>
        <taxon>Metazoa</taxon>
        <taxon>Porifera</taxon>
        <taxon>Demospongiae</taxon>
        <taxon>Heteroscleromorpha</taxon>
        <taxon>Tetractinellida</taxon>
        <taxon>Astrophorina</taxon>
        <taxon>Geodiidae</taxon>
        <taxon>Geodia</taxon>
    </lineage>
</organism>
<feature type="compositionally biased region" description="Low complexity" evidence="2">
    <location>
        <begin position="151"/>
        <end position="169"/>
    </location>
</feature>
<dbReference type="Gene3D" id="2.60.40.10">
    <property type="entry name" value="Immunoglobulins"/>
    <property type="match status" value="3"/>
</dbReference>
<accession>A0AA35RY42</accession>
<dbReference type="PROSITE" id="PS50853">
    <property type="entry name" value="FN3"/>
    <property type="match status" value="3"/>
</dbReference>
<keyword evidence="3" id="KW-0472">Membrane</keyword>
<reference evidence="5" key="1">
    <citation type="submission" date="2023-03" db="EMBL/GenBank/DDBJ databases">
        <authorList>
            <person name="Steffen K."/>
            <person name="Cardenas P."/>
        </authorList>
    </citation>
    <scope>NUCLEOTIDE SEQUENCE</scope>
</reference>
<comment type="caution">
    <text evidence="5">The sequence shown here is derived from an EMBL/GenBank/DDBJ whole genome shotgun (WGS) entry which is preliminary data.</text>
</comment>
<evidence type="ECO:0000256" key="2">
    <source>
        <dbReference type="SAM" id="MobiDB-lite"/>
    </source>
</evidence>
<keyword evidence="3" id="KW-1133">Transmembrane helix</keyword>
<feature type="compositionally biased region" description="Low complexity" evidence="2">
    <location>
        <begin position="183"/>
        <end position="203"/>
    </location>
</feature>